<sequence>MQDLSYWALVYGAAIVQVVLAGLVYLIPFWAASSRGHPRKMSILALNLLLGWTVAGWAAALIWALTRPSPRELPEDEQILRFAGLRDQGLITEAEFLAKKQQILGSPA</sequence>
<organism evidence="3 4">
    <name type="scientific">Caulobacter zeae</name>
    <dbReference type="NCBI Taxonomy" id="2055137"/>
    <lineage>
        <taxon>Bacteria</taxon>
        <taxon>Pseudomonadati</taxon>
        <taxon>Pseudomonadota</taxon>
        <taxon>Alphaproteobacteria</taxon>
        <taxon>Caulobacterales</taxon>
        <taxon>Caulobacteraceae</taxon>
        <taxon>Caulobacter</taxon>
    </lineage>
</organism>
<keyword evidence="1" id="KW-0812">Transmembrane</keyword>
<feature type="transmembrane region" description="Helical" evidence="1">
    <location>
        <begin position="43"/>
        <end position="65"/>
    </location>
</feature>
<proteinExistence type="predicted"/>
<keyword evidence="1" id="KW-1133">Transmembrane helix</keyword>
<evidence type="ECO:0000313" key="4">
    <source>
        <dbReference type="Proteomes" id="UP000234479"/>
    </source>
</evidence>
<feature type="domain" description="SHOCT" evidence="2">
    <location>
        <begin position="79"/>
        <end position="104"/>
    </location>
</feature>
<evidence type="ECO:0000313" key="3">
    <source>
        <dbReference type="EMBL" id="PLR22159.1"/>
    </source>
</evidence>
<dbReference type="OrthoDB" id="9814116at2"/>
<gene>
    <name evidence="3" type="ORF">SGCZBJ_18905</name>
</gene>
<keyword evidence="1" id="KW-0472">Membrane</keyword>
<dbReference type="EMBL" id="PJRS01000040">
    <property type="protein sequence ID" value="PLR22159.1"/>
    <property type="molecule type" value="Genomic_DNA"/>
</dbReference>
<evidence type="ECO:0000256" key="1">
    <source>
        <dbReference type="SAM" id="Phobius"/>
    </source>
</evidence>
<protein>
    <submittedName>
        <fullName evidence="3">Iduronate sulfatase</fullName>
    </submittedName>
</protein>
<reference evidence="3 4" key="1">
    <citation type="submission" date="2017-12" db="EMBL/GenBank/DDBJ databases">
        <title>The genome sequence of Caulobacter sp. 410.</title>
        <authorList>
            <person name="Gao J."/>
            <person name="Mao X."/>
            <person name="Sun J."/>
        </authorList>
    </citation>
    <scope>NUCLEOTIDE SEQUENCE [LARGE SCALE GENOMIC DNA]</scope>
    <source>
        <strain evidence="3 4">410</strain>
    </source>
</reference>
<dbReference type="Pfam" id="PF09851">
    <property type="entry name" value="SHOCT"/>
    <property type="match status" value="1"/>
</dbReference>
<dbReference type="InterPro" id="IPR018649">
    <property type="entry name" value="SHOCT"/>
</dbReference>
<dbReference type="InterPro" id="IPR016410">
    <property type="entry name" value="Phage_imm"/>
</dbReference>
<dbReference type="RefSeq" id="WP_101719503.1">
    <property type="nucleotide sequence ID" value="NZ_PJRS01000040.1"/>
</dbReference>
<feature type="transmembrane region" description="Helical" evidence="1">
    <location>
        <begin position="6"/>
        <end position="31"/>
    </location>
</feature>
<dbReference type="Pfam" id="PF14373">
    <property type="entry name" value="Imm_superinfect"/>
    <property type="match status" value="1"/>
</dbReference>
<keyword evidence="4" id="KW-1185">Reference proteome</keyword>
<evidence type="ECO:0000259" key="2">
    <source>
        <dbReference type="Pfam" id="PF09851"/>
    </source>
</evidence>
<comment type="caution">
    <text evidence="3">The sequence shown here is derived from an EMBL/GenBank/DDBJ whole genome shotgun (WGS) entry which is preliminary data.</text>
</comment>
<dbReference type="Proteomes" id="UP000234479">
    <property type="component" value="Unassembled WGS sequence"/>
</dbReference>
<dbReference type="AlphaFoldDB" id="A0A2N5D7W4"/>
<name>A0A2N5D7W4_9CAUL</name>
<accession>A0A2N5D7W4</accession>